<feature type="compositionally biased region" description="Polar residues" evidence="1">
    <location>
        <begin position="357"/>
        <end position="367"/>
    </location>
</feature>
<evidence type="ECO:0000313" key="4">
    <source>
        <dbReference type="Proteomes" id="UP001152649"/>
    </source>
</evidence>
<feature type="compositionally biased region" description="Low complexity" evidence="1">
    <location>
        <begin position="320"/>
        <end position="330"/>
    </location>
</feature>
<dbReference type="PANTHER" id="PTHR21563:SF3">
    <property type="entry name" value="ZINC FINGER C3H1 DOMAIN-CONTAINING PROTEIN"/>
    <property type="match status" value="1"/>
</dbReference>
<feature type="region of interest" description="Disordered" evidence="1">
    <location>
        <begin position="349"/>
        <end position="388"/>
    </location>
</feature>
<feature type="region of interest" description="Disordered" evidence="1">
    <location>
        <begin position="93"/>
        <end position="207"/>
    </location>
</feature>
<feature type="region of interest" description="Disordered" evidence="1">
    <location>
        <begin position="589"/>
        <end position="783"/>
    </location>
</feature>
<reference evidence="3" key="1">
    <citation type="submission" date="2021-07" db="EMBL/GenBank/DDBJ databases">
        <authorList>
            <person name="Branca A.L. A."/>
        </authorList>
    </citation>
    <scope>NUCLEOTIDE SEQUENCE</scope>
</reference>
<keyword evidence="4" id="KW-1185">Reference proteome</keyword>
<evidence type="ECO:0000313" key="3">
    <source>
        <dbReference type="EMBL" id="CAG8364671.1"/>
    </source>
</evidence>
<feature type="compositionally biased region" description="Low complexity" evidence="1">
    <location>
        <begin position="610"/>
        <end position="628"/>
    </location>
</feature>
<feature type="region of interest" description="Disordered" evidence="1">
    <location>
        <begin position="509"/>
        <end position="576"/>
    </location>
</feature>
<feature type="compositionally biased region" description="Acidic residues" evidence="1">
    <location>
        <begin position="680"/>
        <end position="697"/>
    </location>
</feature>
<evidence type="ECO:0000259" key="2">
    <source>
        <dbReference type="Pfam" id="PF10650"/>
    </source>
</evidence>
<dbReference type="OrthoDB" id="1922977at2759"/>
<name>A0A9W4IX77_9EURO</name>
<dbReference type="InterPro" id="IPR019607">
    <property type="entry name" value="Putative_zinc-finger_domain"/>
</dbReference>
<dbReference type="EMBL" id="CAJVPG010000155">
    <property type="protein sequence ID" value="CAG8364671.1"/>
    <property type="molecule type" value="Genomic_DNA"/>
</dbReference>
<feature type="compositionally biased region" description="Pro residues" evidence="1">
    <location>
        <begin position="767"/>
        <end position="776"/>
    </location>
</feature>
<feature type="compositionally biased region" description="Polar residues" evidence="1">
    <location>
        <begin position="529"/>
        <end position="553"/>
    </location>
</feature>
<feature type="compositionally biased region" description="Low complexity" evidence="1">
    <location>
        <begin position="121"/>
        <end position="132"/>
    </location>
</feature>
<dbReference type="InterPro" id="IPR039278">
    <property type="entry name" value="Red1"/>
</dbReference>
<sequence>MSEQPPTSFGGHPNYTQQWPPAHPAMFPPNFPIPPEFSAMNPQSNHPTSFDYNLASVDANSRIPGAGDGLNSAGYFPHQLPFFNPFDPSRFPPNFPPMQFPPMGYPPIPMPAGSSNAPLPQQTSSQQTSQATFIKPPQSKKITIRAPPSREEGEVSESVDERPLESKRKASRQYSDLEEGETISSSGRSSRRSSGSPYNPPLSVSADPGIIGHAMEPNKFIPFAIPSDPKPVKSAAQLRIQAQGALLSLAPHNIRYKELVAEGISPVVLKRLYEDVGIKVTLDSDPTLSTHEKPSGTTQSSSVTPSGKEKRGLVKPNIPAPRTAVPATPALKAGKPMERKELIAQMLAEKAAKTTSKEPSPTGSTISAPAVSEESRPPLKEKSKAQTDLARQRIEELKQKALLKTQQKLQESLAPVSQESPTQAIHHPLPVRPPIPESQTPAALPGLLMAGSEGPQDVASDHTPVSHSTHRKRPLASDFDELSTHSKKHFDPTANRFRPAEKLIIAISDDESLYGDDEDDQMELDSSSEQEPATIISSAISKVPSQTNIPGNRTSTSTPQTTTGTNDQGQIQSKDLQIQEMRRKIAELELRRKSKLAASRTQSPRNFDESSAPSIALSSAADAEASDAGVPMASRDDPVPERQHPVPEALSTNTNAGPARETAPLSPSPDSDSDGSAMQESDDSSSESSDSSEDEDEPSRSPEQTDAQVSSEPMDIDPPLQSQTENSEKSDDSSQNDPSQRESSVESEAYEPPEPDTEARSEGSSYSPPPFSPAPDPVDITTAVTPSFDATQPTAELTKAPHVSGASQVDLQVGTLGTEQPPPNPVRENSTHKFTPYTSPLRSFKAYRYHPNYAEDIPSGYRSLTYSHNIDSMKPLCPYEVAGGVCNDRSCGSQHLRDISLSVFFPSHPLIAFIRSLPFILTFFDLSHSFFCPVRMLITEPLTLTDDKILIQMGSAREGQTEEEKETYLAGLKEIINDLRRDKVKDFNTVATEIAAYRRRFLQDPSRVLSL</sequence>
<protein>
    <recommendedName>
        <fullName evidence="2">Putative zinc-finger domain-containing protein</fullName>
    </recommendedName>
</protein>
<feature type="region of interest" description="Disordered" evidence="1">
    <location>
        <begin position="1"/>
        <end position="27"/>
    </location>
</feature>
<feature type="compositionally biased region" description="Basic and acidic residues" evidence="1">
    <location>
        <begin position="373"/>
        <end position="388"/>
    </location>
</feature>
<dbReference type="Proteomes" id="UP001152649">
    <property type="component" value="Unassembled WGS sequence"/>
</dbReference>
<feature type="compositionally biased region" description="Basic and acidic residues" evidence="1">
    <location>
        <begin position="148"/>
        <end position="168"/>
    </location>
</feature>
<comment type="caution">
    <text evidence="3">The sequence shown here is derived from an EMBL/GenBank/DDBJ whole genome shotgun (WGS) entry which is preliminary data.</text>
</comment>
<feature type="compositionally biased region" description="Low complexity" evidence="1">
    <location>
        <begin position="554"/>
        <end position="565"/>
    </location>
</feature>
<gene>
    <name evidence="3" type="ORF">PSALAMII_LOCUS4129</name>
</gene>
<evidence type="ECO:0000256" key="1">
    <source>
        <dbReference type="SAM" id="MobiDB-lite"/>
    </source>
</evidence>
<feature type="compositionally biased region" description="Polar residues" evidence="1">
    <location>
        <begin position="566"/>
        <end position="576"/>
    </location>
</feature>
<accession>A0A9W4IX77</accession>
<feature type="compositionally biased region" description="Pro residues" evidence="1">
    <location>
        <begin position="93"/>
        <end position="110"/>
    </location>
</feature>
<dbReference type="AlphaFoldDB" id="A0A9W4IX77"/>
<feature type="compositionally biased region" description="Low complexity" evidence="1">
    <location>
        <begin position="664"/>
        <end position="676"/>
    </location>
</feature>
<feature type="compositionally biased region" description="Polar residues" evidence="1">
    <location>
        <begin position="284"/>
        <end position="305"/>
    </location>
</feature>
<feature type="compositionally biased region" description="Basic and acidic residues" evidence="1">
    <location>
        <begin position="634"/>
        <end position="645"/>
    </location>
</feature>
<feature type="compositionally biased region" description="Acidic residues" evidence="1">
    <location>
        <begin position="509"/>
        <end position="528"/>
    </location>
</feature>
<feature type="domain" description="Putative zinc-finger" evidence="2">
    <location>
        <begin position="876"/>
        <end position="897"/>
    </location>
</feature>
<feature type="region of interest" description="Disordered" evidence="1">
    <location>
        <begin position="411"/>
        <end position="494"/>
    </location>
</feature>
<dbReference type="PANTHER" id="PTHR21563">
    <property type="entry name" value="ZINC FINGER C3H1 DOMAIN-CONTAINING PROTEIN"/>
    <property type="match status" value="1"/>
</dbReference>
<dbReference type="Pfam" id="PF10650">
    <property type="entry name" value="zf-C3H1"/>
    <property type="match status" value="1"/>
</dbReference>
<dbReference type="GO" id="GO:0005634">
    <property type="term" value="C:nucleus"/>
    <property type="evidence" value="ECO:0007669"/>
    <property type="project" value="TreeGrafter"/>
</dbReference>
<feature type="compositionally biased region" description="Low complexity" evidence="1">
    <location>
        <begin position="184"/>
        <end position="196"/>
    </location>
</feature>
<organism evidence="3 4">
    <name type="scientific">Penicillium salamii</name>
    <dbReference type="NCBI Taxonomy" id="1612424"/>
    <lineage>
        <taxon>Eukaryota</taxon>
        <taxon>Fungi</taxon>
        <taxon>Dikarya</taxon>
        <taxon>Ascomycota</taxon>
        <taxon>Pezizomycotina</taxon>
        <taxon>Eurotiomycetes</taxon>
        <taxon>Eurotiomycetidae</taxon>
        <taxon>Eurotiales</taxon>
        <taxon>Aspergillaceae</taxon>
        <taxon>Penicillium</taxon>
    </lineage>
</organism>
<proteinExistence type="predicted"/>
<dbReference type="GO" id="GO:0000178">
    <property type="term" value="C:exosome (RNase complex)"/>
    <property type="evidence" value="ECO:0007669"/>
    <property type="project" value="TreeGrafter"/>
</dbReference>
<feature type="region of interest" description="Disordered" evidence="1">
    <location>
        <begin position="284"/>
        <end position="336"/>
    </location>
</feature>